<dbReference type="CDD" id="cd00609">
    <property type="entry name" value="AAT_like"/>
    <property type="match status" value="1"/>
</dbReference>
<dbReference type="Proteomes" id="UP000593568">
    <property type="component" value="Unassembled WGS sequence"/>
</dbReference>
<comment type="function">
    <text evidence="8">Amino acid aminotransferase important for the metabolism of amino acids and Krebs-cycle related organic acids. No activity with D-Asp or D-Ala as amino donors. In plants, it is involved in nitrogen metabolism and in aspects of carbon and energy metabolism.</text>
</comment>
<comment type="subunit">
    <text evidence="3 9">Homodimer.</text>
</comment>
<protein>
    <recommendedName>
        <fullName evidence="9">Aspartate aminotransferase</fullName>
        <ecNumber evidence="9">2.6.1.1</ecNumber>
    </recommendedName>
</protein>
<dbReference type="EC" id="2.6.1.1" evidence="9"/>
<dbReference type="Gene3D" id="3.90.1150.10">
    <property type="entry name" value="Aspartate Aminotransferase, domain 1"/>
    <property type="match status" value="1"/>
</dbReference>
<dbReference type="PROSITE" id="PS00105">
    <property type="entry name" value="AA_TRANSFER_CLASS_1"/>
    <property type="match status" value="1"/>
</dbReference>
<comment type="similarity">
    <text evidence="2">Belongs to the class-I pyridoxal-phosphate-dependent aminotransferase family.</text>
</comment>
<evidence type="ECO:0000259" key="10">
    <source>
        <dbReference type="Pfam" id="PF00155"/>
    </source>
</evidence>
<dbReference type="InterPro" id="IPR015424">
    <property type="entry name" value="PyrdxlP-dep_Trfase"/>
</dbReference>
<keyword evidence="6" id="KW-0663">Pyridoxal phosphate</keyword>
<dbReference type="NCBIfam" id="NF006719">
    <property type="entry name" value="PRK09257.1"/>
    <property type="match status" value="1"/>
</dbReference>
<evidence type="ECO:0000256" key="4">
    <source>
        <dbReference type="ARBA" id="ARBA00022576"/>
    </source>
</evidence>
<dbReference type="Pfam" id="PF00155">
    <property type="entry name" value="Aminotran_1_2"/>
    <property type="match status" value="1"/>
</dbReference>
<evidence type="ECO:0000313" key="12">
    <source>
        <dbReference type="Proteomes" id="UP000593568"/>
    </source>
</evidence>
<evidence type="ECO:0000256" key="3">
    <source>
        <dbReference type="ARBA" id="ARBA00011738"/>
    </source>
</evidence>
<dbReference type="PANTHER" id="PTHR11879">
    <property type="entry name" value="ASPARTATE AMINOTRANSFERASE"/>
    <property type="match status" value="1"/>
</dbReference>
<feature type="domain" description="Aminotransferase class I/classII large" evidence="10">
    <location>
        <begin position="96"/>
        <end position="469"/>
    </location>
</feature>
<accession>A0A7J9F3Q9</accession>
<dbReference type="InterPro" id="IPR004839">
    <property type="entry name" value="Aminotransferase_I/II_large"/>
</dbReference>
<dbReference type="SUPFAM" id="SSF53383">
    <property type="entry name" value="PLP-dependent transferases"/>
    <property type="match status" value="1"/>
</dbReference>
<comment type="cofactor">
    <cofactor evidence="1">
        <name>pyridoxal 5'-phosphate</name>
        <dbReference type="ChEBI" id="CHEBI:597326"/>
    </cofactor>
</comment>
<reference evidence="11 12" key="1">
    <citation type="journal article" date="2019" name="Genome Biol. Evol.">
        <title>Insights into the evolution of the New World diploid cottons (Gossypium, subgenus Houzingenia) based on genome sequencing.</title>
        <authorList>
            <person name="Grover C.E."/>
            <person name="Arick M.A. 2nd"/>
            <person name="Thrash A."/>
            <person name="Conover J.L."/>
            <person name="Sanders W.S."/>
            <person name="Peterson D.G."/>
            <person name="Frelichowski J.E."/>
            <person name="Scheffler J.A."/>
            <person name="Scheffler B.E."/>
            <person name="Wendel J.F."/>
        </authorList>
    </citation>
    <scope>NUCLEOTIDE SEQUENCE [LARGE SCALE GENOMIC DNA]</scope>
    <source>
        <strain evidence="11">8</strain>
        <tissue evidence="11">Leaf</tissue>
    </source>
</reference>
<evidence type="ECO:0000256" key="1">
    <source>
        <dbReference type="ARBA" id="ARBA00001933"/>
    </source>
</evidence>
<dbReference type="AlphaFoldDB" id="A0A7J9F3Q9"/>
<evidence type="ECO:0000256" key="7">
    <source>
        <dbReference type="ARBA" id="ARBA00049185"/>
    </source>
</evidence>
<organism evidence="11 12">
    <name type="scientific">Gossypium trilobum</name>
    <dbReference type="NCBI Taxonomy" id="34281"/>
    <lineage>
        <taxon>Eukaryota</taxon>
        <taxon>Viridiplantae</taxon>
        <taxon>Streptophyta</taxon>
        <taxon>Embryophyta</taxon>
        <taxon>Tracheophyta</taxon>
        <taxon>Spermatophyta</taxon>
        <taxon>Magnoliopsida</taxon>
        <taxon>eudicotyledons</taxon>
        <taxon>Gunneridae</taxon>
        <taxon>Pentapetalae</taxon>
        <taxon>rosids</taxon>
        <taxon>malvids</taxon>
        <taxon>Malvales</taxon>
        <taxon>Malvaceae</taxon>
        <taxon>Malvoideae</taxon>
        <taxon>Gossypium</taxon>
    </lineage>
</organism>
<comment type="caution">
    <text evidence="11">The sequence shown here is derived from an EMBL/GenBank/DDBJ whole genome shotgun (WGS) entry which is preliminary data.</text>
</comment>
<evidence type="ECO:0000313" key="11">
    <source>
        <dbReference type="EMBL" id="MBA0779798.1"/>
    </source>
</evidence>
<dbReference type="InterPro" id="IPR015422">
    <property type="entry name" value="PyrdxlP-dep_Trfase_small"/>
</dbReference>
<dbReference type="FunFam" id="3.90.1150.10:FF:000001">
    <property type="entry name" value="Aspartate aminotransferase"/>
    <property type="match status" value="1"/>
</dbReference>
<dbReference type="FunFam" id="3.40.640.10:FF:000015">
    <property type="entry name" value="Aspartate aminotransferase"/>
    <property type="match status" value="1"/>
</dbReference>
<dbReference type="GO" id="GO:0030170">
    <property type="term" value="F:pyridoxal phosphate binding"/>
    <property type="evidence" value="ECO:0007669"/>
    <property type="project" value="InterPro"/>
</dbReference>
<dbReference type="InterPro" id="IPR015421">
    <property type="entry name" value="PyrdxlP-dep_Trfase_major"/>
</dbReference>
<evidence type="ECO:0000256" key="8">
    <source>
        <dbReference type="ARBA" id="ARBA00059285"/>
    </source>
</evidence>
<sequence>MEDEPHRCFSFLPTFLPLHILIYTPNPVLPEHNRTKSAAVFFHILTMIISRFLRRGISTSTSPTRRRSWWDHVTPALKDPINAVTDAFLADPCPYKINLGVGAYRDDEGKPVVLQCVREAEGKIGGTNFLESTSTAISSKLVEESAKLIYGEDSDVIKEKRFAGIPALSGTGACRIFAEFQKRFYPDSTIYFPDPTWSNHRNIWGDAHVPGRTFHYYHPDSKGLNFVALMDDVKNAPDGSFFLLHPCAHNPTGVDPTDEQWREISSLFKVKNHFPFFDVAYQGFASGDVERDAQAIRIFLEDGHSIGCAQSFAKNLGLYGHRVGCLSNLTRIDCFSILCNDKIQAVAIKSQLKQISNTMYGSPPIHGISLVSKILSNPDIKALWLKEVKVMATRIQRMRATLREALERLRSPLNWQHITNQVGMFCFSGLTRAEVDQLAKEFHIYMTHDGRISMAGVTTKNVDYVARAIHEVTASDRDTKILHNIGAYKVNTDICSTSLGTNKTRARGMNLAL</sequence>
<keyword evidence="5 9" id="KW-0808">Transferase</keyword>
<dbReference type="EMBL" id="JABEZW010000011">
    <property type="protein sequence ID" value="MBA0779798.1"/>
    <property type="molecule type" value="Genomic_DNA"/>
</dbReference>
<proteinExistence type="inferred from homology"/>
<dbReference type="GO" id="GO:0006520">
    <property type="term" value="P:amino acid metabolic process"/>
    <property type="evidence" value="ECO:0007669"/>
    <property type="project" value="InterPro"/>
</dbReference>
<dbReference type="InterPro" id="IPR000796">
    <property type="entry name" value="Asp_trans"/>
</dbReference>
<dbReference type="PANTHER" id="PTHR11879:SF14">
    <property type="entry name" value="ASPARTATE AMINOTRANSFERASE"/>
    <property type="match status" value="1"/>
</dbReference>
<evidence type="ECO:0000256" key="5">
    <source>
        <dbReference type="ARBA" id="ARBA00022679"/>
    </source>
</evidence>
<dbReference type="GO" id="GO:0004069">
    <property type="term" value="F:L-aspartate:2-oxoglutarate aminotransferase activity"/>
    <property type="evidence" value="ECO:0007669"/>
    <property type="project" value="UniProtKB-EC"/>
</dbReference>
<evidence type="ECO:0000256" key="9">
    <source>
        <dbReference type="RuleBase" id="RU000480"/>
    </source>
</evidence>
<comment type="miscellaneous">
    <text evidence="9">In eukaryotes there are cytoplasmic, mitochondrial and chloroplastic isozymes.</text>
</comment>
<gene>
    <name evidence="11" type="ORF">Gotri_004003</name>
</gene>
<keyword evidence="12" id="KW-1185">Reference proteome</keyword>
<keyword evidence="4 9" id="KW-0032">Aminotransferase</keyword>
<evidence type="ECO:0000256" key="2">
    <source>
        <dbReference type="ARBA" id="ARBA00007441"/>
    </source>
</evidence>
<comment type="catalytic activity">
    <reaction evidence="7 9">
        <text>L-aspartate + 2-oxoglutarate = oxaloacetate + L-glutamate</text>
        <dbReference type="Rhea" id="RHEA:21824"/>
        <dbReference type="ChEBI" id="CHEBI:16452"/>
        <dbReference type="ChEBI" id="CHEBI:16810"/>
        <dbReference type="ChEBI" id="CHEBI:29985"/>
        <dbReference type="ChEBI" id="CHEBI:29991"/>
        <dbReference type="EC" id="2.6.1.1"/>
    </reaction>
</comment>
<name>A0A7J9F3Q9_9ROSI</name>
<dbReference type="InterPro" id="IPR004838">
    <property type="entry name" value="NHTrfase_class1_PyrdxlP-BS"/>
</dbReference>
<dbReference type="Gene3D" id="3.40.640.10">
    <property type="entry name" value="Type I PLP-dependent aspartate aminotransferase-like (Major domain)"/>
    <property type="match status" value="1"/>
</dbReference>
<dbReference type="PRINTS" id="PR00799">
    <property type="entry name" value="TRANSAMINASE"/>
</dbReference>
<dbReference type="GO" id="GO:0005739">
    <property type="term" value="C:mitochondrion"/>
    <property type="evidence" value="ECO:0007669"/>
    <property type="project" value="TreeGrafter"/>
</dbReference>
<evidence type="ECO:0000256" key="6">
    <source>
        <dbReference type="ARBA" id="ARBA00022898"/>
    </source>
</evidence>